<gene>
    <name evidence="1" type="ORF">ACFQJC_02440</name>
</gene>
<dbReference type="RefSeq" id="WP_390221657.1">
    <property type="nucleotide sequence ID" value="NZ_JBHTAA010000001.1"/>
</dbReference>
<evidence type="ECO:0000313" key="2">
    <source>
        <dbReference type="Proteomes" id="UP001596481"/>
    </source>
</evidence>
<sequence length="156" mass="17456">MLRTVLRVVGIVEFFRPGALVRTAERLALENPDECEMRPWMTPVMRSEGAILMVLARRGGSLSSFKKFVGVIGVLAMLFPRAYVDYGSKIAYADAGNCEWKPWVYPATRLVGVYYVLVALNEFRKGTAEPPVEENSSDREFTSLLRRAAPLPISGR</sequence>
<evidence type="ECO:0000313" key="1">
    <source>
        <dbReference type="EMBL" id="MFC7202357.1"/>
    </source>
</evidence>
<organism evidence="1 2">
    <name type="scientific">Haloferax namakaokahaiae</name>
    <dbReference type="NCBI Taxonomy" id="1748331"/>
    <lineage>
        <taxon>Archaea</taxon>
        <taxon>Methanobacteriati</taxon>
        <taxon>Methanobacteriota</taxon>
        <taxon>Stenosarchaea group</taxon>
        <taxon>Halobacteria</taxon>
        <taxon>Halobacteriales</taxon>
        <taxon>Haloferacaceae</taxon>
        <taxon>Haloferax</taxon>
    </lineage>
</organism>
<evidence type="ECO:0008006" key="3">
    <source>
        <dbReference type="Google" id="ProtNLM"/>
    </source>
</evidence>
<dbReference type="AlphaFoldDB" id="A0ABD5ZAT4"/>
<comment type="caution">
    <text evidence="1">The sequence shown here is derived from an EMBL/GenBank/DDBJ whole genome shotgun (WGS) entry which is preliminary data.</text>
</comment>
<dbReference type="Proteomes" id="UP001596481">
    <property type="component" value="Unassembled WGS sequence"/>
</dbReference>
<proteinExistence type="predicted"/>
<protein>
    <recommendedName>
        <fullName evidence="3">DoxX family protein</fullName>
    </recommendedName>
</protein>
<keyword evidence="2" id="KW-1185">Reference proteome</keyword>
<dbReference type="EMBL" id="JBHTAA010000001">
    <property type="protein sequence ID" value="MFC7202357.1"/>
    <property type="molecule type" value="Genomic_DNA"/>
</dbReference>
<accession>A0ABD5ZAT4</accession>
<reference evidence="1 2" key="1">
    <citation type="journal article" date="2019" name="Int. J. Syst. Evol. Microbiol.">
        <title>The Global Catalogue of Microorganisms (GCM) 10K type strain sequencing project: providing services to taxonomists for standard genome sequencing and annotation.</title>
        <authorList>
            <consortium name="The Broad Institute Genomics Platform"/>
            <consortium name="The Broad Institute Genome Sequencing Center for Infectious Disease"/>
            <person name="Wu L."/>
            <person name="Ma J."/>
        </authorList>
    </citation>
    <scope>NUCLEOTIDE SEQUENCE [LARGE SCALE GENOMIC DNA]</scope>
    <source>
        <strain evidence="1 2">DSM 29988</strain>
    </source>
</reference>
<name>A0ABD5ZAT4_9EURY</name>